<dbReference type="OrthoDB" id="7581072at2"/>
<sequence length="81" mass="8493">MDLSFFRFDRAQDLRHLPGDLAVLMAGMAARQAASPTAAVQARVTTTEAGDTAGVGVSLLSPENGAFNASMAEAVIRWSEP</sequence>
<dbReference type="STRING" id="1166340.SAMN05192583_1685"/>
<gene>
    <name evidence="1" type="ORF">SAMN05192583_1685</name>
</gene>
<dbReference type="AlphaFoldDB" id="A0A1H8CMU5"/>
<protein>
    <submittedName>
        <fullName evidence="1">Uncharacterized protein</fullName>
    </submittedName>
</protein>
<evidence type="ECO:0000313" key="2">
    <source>
        <dbReference type="Proteomes" id="UP000199206"/>
    </source>
</evidence>
<keyword evidence="2" id="KW-1185">Reference proteome</keyword>
<name>A0A1H8CMU5_9SPHN</name>
<accession>A0A1H8CMU5</accession>
<proteinExistence type="predicted"/>
<evidence type="ECO:0000313" key="1">
    <source>
        <dbReference type="EMBL" id="SEM96463.1"/>
    </source>
</evidence>
<dbReference type="Proteomes" id="UP000199206">
    <property type="component" value="Unassembled WGS sequence"/>
</dbReference>
<organism evidence="1 2">
    <name type="scientific">Sphingomonas gellani</name>
    <dbReference type="NCBI Taxonomy" id="1166340"/>
    <lineage>
        <taxon>Bacteria</taxon>
        <taxon>Pseudomonadati</taxon>
        <taxon>Pseudomonadota</taxon>
        <taxon>Alphaproteobacteria</taxon>
        <taxon>Sphingomonadales</taxon>
        <taxon>Sphingomonadaceae</taxon>
        <taxon>Sphingomonas</taxon>
    </lineage>
</organism>
<dbReference type="EMBL" id="FOCF01000003">
    <property type="protein sequence ID" value="SEM96463.1"/>
    <property type="molecule type" value="Genomic_DNA"/>
</dbReference>
<dbReference type="RefSeq" id="WP_093665246.1">
    <property type="nucleotide sequence ID" value="NZ_FOCF01000003.1"/>
</dbReference>
<reference evidence="2" key="1">
    <citation type="submission" date="2016-10" db="EMBL/GenBank/DDBJ databases">
        <authorList>
            <person name="Varghese N."/>
            <person name="Submissions S."/>
        </authorList>
    </citation>
    <scope>NUCLEOTIDE SEQUENCE [LARGE SCALE GENOMIC DNA]</scope>
    <source>
        <strain evidence="2">S6-262</strain>
    </source>
</reference>